<feature type="transmembrane region" description="Helical" evidence="7">
    <location>
        <begin position="108"/>
        <end position="129"/>
    </location>
</feature>
<evidence type="ECO:0000256" key="4">
    <source>
        <dbReference type="ARBA" id="ARBA00023136"/>
    </source>
</evidence>
<feature type="transmembrane region" description="Helical" evidence="7">
    <location>
        <begin position="157"/>
        <end position="178"/>
    </location>
</feature>
<reference evidence="9 10" key="1">
    <citation type="submission" date="2023-06" db="EMBL/GenBank/DDBJ databases">
        <title>Black Yeasts Isolated from many extreme environments.</title>
        <authorList>
            <person name="Coleine C."/>
            <person name="Stajich J.E."/>
            <person name="Selbmann L."/>
        </authorList>
    </citation>
    <scope>NUCLEOTIDE SEQUENCE [LARGE SCALE GENOMIC DNA]</scope>
    <source>
        <strain evidence="9 10">CCFEE 5887</strain>
    </source>
</reference>
<name>A0AAV9PS66_9PEZI</name>
<dbReference type="InterPro" id="IPR052337">
    <property type="entry name" value="SAT4-like"/>
</dbReference>
<accession>A0AAV9PS66</accession>
<evidence type="ECO:0000259" key="8">
    <source>
        <dbReference type="Pfam" id="PF20684"/>
    </source>
</evidence>
<keyword evidence="4 7" id="KW-0472">Membrane</keyword>
<feature type="transmembrane region" description="Helical" evidence="7">
    <location>
        <begin position="274"/>
        <end position="298"/>
    </location>
</feature>
<feature type="compositionally biased region" description="Gly residues" evidence="6">
    <location>
        <begin position="370"/>
        <end position="385"/>
    </location>
</feature>
<dbReference type="PANTHER" id="PTHR33048">
    <property type="entry name" value="PTH11-LIKE INTEGRAL MEMBRANE PROTEIN (AFU_ORTHOLOGUE AFUA_5G11245)"/>
    <property type="match status" value="1"/>
</dbReference>
<feature type="transmembrane region" description="Helical" evidence="7">
    <location>
        <begin position="318"/>
        <end position="337"/>
    </location>
</feature>
<keyword evidence="2 7" id="KW-0812">Transmembrane</keyword>
<dbReference type="Proteomes" id="UP001345827">
    <property type="component" value="Unassembled WGS sequence"/>
</dbReference>
<evidence type="ECO:0000256" key="7">
    <source>
        <dbReference type="SAM" id="Phobius"/>
    </source>
</evidence>
<dbReference type="InterPro" id="IPR049326">
    <property type="entry name" value="Rhodopsin_dom_fungi"/>
</dbReference>
<feature type="transmembrane region" description="Helical" evidence="7">
    <location>
        <begin position="76"/>
        <end position="96"/>
    </location>
</feature>
<comment type="similarity">
    <text evidence="5">Belongs to the SAT4 family.</text>
</comment>
<feature type="transmembrane region" description="Helical" evidence="7">
    <location>
        <begin position="235"/>
        <end position="262"/>
    </location>
</feature>
<evidence type="ECO:0000256" key="5">
    <source>
        <dbReference type="ARBA" id="ARBA00038359"/>
    </source>
</evidence>
<evidence type="ECO:0000256" key="2">
    <source>
        <dbReference type="ARBA" id="ARBA00022692"/>
    </source>
</evidence>
<evidence type="ECO:0000256" key="1">
    <source>
        <dbReference type="ARBA" id="ARBA00004141"/>
    </source>
</evidence>
<keyword evidence="10" id="KW-1185">Reference proteome</keyword>
<feature type="transmembrane region" description="Helical" evidence="7">
    <location>
        <begin position="190"/>
        <end position="215"/>
    </location>
</feature>
<dbReference type="Pfam" id="PF20684">
    <property type="entry name" value="Fung_rhodopsin"/>
    <property type="match status" value="1"/>
</dbReference>
<organism evidence="9 10">
    <name type="scientific">Vermiconidia calcicola</name>
    <dbReference type="NCBI Taxonomy" id="1690605"/>
    <lineage>
        <taxon>Eukaryota</taxon>
        <taxon>Fungi</taxon>
        <taxon>Dikarya</taxon>
        <taxon>Ascomycota</taxon>
        <taxon>Pezizomycotina</taxon>
        <taxon>Dothideomycetes</taxon>
        <taxon>Dothideomycetidae</taxon>
        <taxon>Mycosphaerellales</taxon>
        <taxon>Extremaceae</taxon>
        <taxon>Vermiconidia</taxon>
    </lineage>
</organism>
<feature type="region of interest" description="Disordered" evidence="6">
    <location>
        <begin position="354"/>
        <end position="397"/>
    </location>
</feature>
<dbReference type="GO" id="GO:0016020">
    <property type="term" value="C:membrane"/>
    <property type="evidence" value="ECO:0007669"/>
    <property type="project" value="UniProtKB-SubCell"/>
</dbReference>
<evidence type="ECO:0000313" key="10">
    <source>
        <dbReference type="Proteomes" id="UP001345827"/>
    </source>
</evidence>
<gene>
    <name evidence="9" type="ORF">LTR25_011076</name>
</gene>
<sequence>MTLLLRQIPQISLGGETPEKGHSLIIPFTISVVPSSRSNSTAKMGSSDVDNAIAAGQVPAGITAAYLKESRDESSIIAILFVCCLTVLVVASRCASRLLVVKFFGCDDALAVVGLALLLAFVVLCVILIKLGSGRHYDYIQYVMPLSRVKVTETLDFAAHIIYTTALFACRFSGLLFFHRLCAQSRRFVITIRCAAALLFLAYIPQLILLILHCLPVTSLWPYAWQPGVDDYTCLAWGVVYVTNSGISLVCDMLLFGIPLAIIRFVKLSRKRKIGLALIFFPGLLVIGISIARLILVVQGQWDPDESWTYDPMLAIEVAEIGGTLIALSFPGLKPLFDRLISKRSGGTNALSTFRSGADSSHVKQPHGASGNGEFGWEIQGGGDGANSKDNEDSSSTNSIIRGVQFVVEESDCIPLKEIMHSKSISE</sequence>
<proteinExistence type="inferred from homology"/>
<feature type="domain" description="Rhodopsin" evidence="8">
    <location>
        <begin position="93"/>
        <end position="339"/>
    </location>
</feature>
<dbReference type="PANTHER" id="PTHR33048:SF47">
    <property type="entry name" value="INTEGRAL MEMBRANE PROTEIN-RELATED"/>
    <property type="match status" value="1"/>
</dbReference>
<keyword evidence="3 7" id="KW-1133">Transmembrane helix</keyword>
<evidence type="ECO:0000256" key="6">
    <source>
        <dbReference type="SAM" id="MobiDB-lite"/>
    </source>
</evidence>
<evidence type="ECO:0000313" key="9">
    <source>
        <dbReference type="EMBL" id="KAK5527571.1"/>
    </source>
</evidence>
<protein>
    <recommendedName>
        <fullName evidence="8">Rhodopsin domain-containing protein</fullName>
    </recommendedName>
</protein>
<dbReference type="AlphaFoldDB" id="A0AAV9PS66"/>
<comment type="caution">
    <text evidence="9">The sequence shown here is derived from an EMBL/GenBank/DDBJ whole genome shotgun (WGS) entry which is preliminary data.</text>
</comment>
<evidence type="ECO:0000256" key="3">
    <source>
        <dbReference type="ARBA" id="ARBA00022989"/>
    </source>
</evidence>
<comment type="subcellular location">
    <subcellularLocation>
        <location evidence="1">Membrane</location>
        <topology evidence="1">Multi-pass membrane protein</topology>
    </subcellularLocation>
</comment>
<dbReference type="EMBL" id="JAXLQG010000043">
    <property type="protein sequence ID" value="KAK5527571.1"/>
    <property type="molecule type" value="Genomic_DNA"/>
</dbReference>